<dbReference type="EMBL" id="MU002225">
    <property type="protein sequence ID" value="KAF2788334.1"/>
    <property type="molecule type" value="Genomic_DNA"/>
</dbReference>
<accession>A0A6A6WWR5</accession>
<dbReference type="Proteomes" id="UP000799757">
    <property type="component" value="Unassembled WGS sequence"/>
</dbReference>
<dbReference type="OrthoDB" id="3554680at2759"/>
<organism evidence="2 3">
    <name type="scientific">Melanomma pulvis-pyrius CBS 109.77</name>
    <dbReference type="NCBI Taxonomy" id="1314802"/>
    <lineage>
        <taxon>Eukaryota</taxon>
        <taxon>Fungi</taxon>
        <taxon>Dikarya</taxon>
        <taxon>Ascomycota</taxon>
        <taxon>Pezizomycotina</taxon>
        <taxon>Dothideomycetes</taxon>
        <taxon>Pleosporomycetidae</taxon>
        <taxon>Pleosporales</taxon>
        <taxon>Melanommataceae</taxon>
        <taxon>Melanomma</taxon>
    </lineage>
</organism>
<proteinExistence type="predicted"/>
<evidence type="ECO:0008006" key="4">
    <source>
        <dbReference type="Google" id="ProtNLM"/>
    </source>
</evidence>
<protein>
    <recommendedName>
        <fullName evidence="4">VWFA domain-containing protein</fullName>
    </recommendedName>
</protein>
<dbReference type="InterPro" id="IPR036465">
    <property type="entry name" value="vWFA_dom_sf"/>
</dbReference>
<evidence type="ECO:0000313" key="3">
    <source>
        <dbReference type="Proteomes" id="UP000799757"/>
    </source>
</evidence>
<feature type="region of interest" description="Disordered" evidence="1">
    <location>
        <begin position="181"/>
        <end position="256"/>
    </location>
</feature>
<feature type="region of interest" description="Disordered" evidence="1">
    <location>
        <begin position="700"/>
        <end position="724"/>
    </location>
</feature>
<reference evidence="2" key="1">
    <citation type="journal article" date="2020" name="Stud. Mycol.">
        <title>101 Dothideomycetes genomes: a test case for predicting lifestyles and emergence of pathogens.</title>
        <authorList>
            <person name="Haridas S."/>
            <person name="Albert R."/>
            <person name="Binder M."/>
            <person name="Bloem J."/>
            <person name="Labutti K."/>
            <person name="Salamov A."/>
            <person name="Andreopoulos B."/>
            <person name="Baker S."/>
            <person name="Barry K."/>
            <person name="Bills G."/>
            <person name="Bluhm B."/>
            <person name="Cannon C."/>
            <person name="Castanera R."/>
            <person name="Culley D."/>
            <person name="Daum C."/>
            <person name="Ezra D."/>
            <person name="Gonzalez J."/>
            <person name="Henrissat B."/>
            <person name="Kuo A."/>
            <person name="Liang C."/>
            <person name="Lipzen A."/>
            <person name="Lutzoni F."/>
            <person name="Magnuson J."/>
            <person name="Mondo S."/>
            <person name="Nolan M."/>
            <person name="Ohm R."/>
            <person name="Pangilinan J."/>
            <person name="Park H.-J."/>
            <person name="Ramirez L."/>
            <person name="Alfaro M."/>
            <person name="Sun H."/>
            <person name="Tritt A."/>
            <person name="Yoshinaga Y."/>
            <person name="Zwiers L.-H."/>
            <person name="Turgeon B."/>
            <person name="Goodwin S."/>
            <person name="Spatafora J."/>
            <person name="Crous P."/>
            <person name="Grigoriev I."/>
        </authorList>
    </citation>
    <scope>NUCLEOTIDE SEQUENCE</scope>
    <source>
        <strain evidence="2">CBS 109.77</strain>
    </source>
</reference>
<feature type="compositionally biased region" description="Polar residues" evidence="1">
    <location>
        <begin position="45"/>
        <end position="66"/>
    </location>
</feature>
<sequence length="1130" mass="125647">MSKSRFRGRLSVLDPDWILAGTQSRSATPTTTSKNGSSSNIASSEDQYISSDKSNSEPDQTSNSLDGTHEVENTKPIVLNDATTPPRKKAKSRYTKLHTSSWTMSSTENDMQPHKEAPQPAKSKLKSWTQGFMGEIMSTEKAATLTSSDPIVPPAPFRHKVGTRFRGFKVALEQNPGWKFTRKHLDDSSKHSAKSSISSPKDTSQVTPTSSLDRNRKSIENPLAVNKVSLEPEEAAHKEEPKHEETAPKSDDLSTDEAVRISDVALTLAIDCSGSTSGKVLEEEKRTISGISKLLSQEAQERVVILPWNDEAETPLSLPELEELFSSGGTDPTVLIRDLHHRQALANASLWVLITDGEIDEFLVKEFAMGIGDAGIHGTASIVVCVGQTTKPPARCNISVGKSVFAVVPDCMFLFHDVRTGRVYILGCKGRFHSLIPGSGQSPVIDNSTTWEDLPQIPYEALRDFHVPKKRNLSPNTVLLTSGKKFDLGDIYNDTLDPTLTSEILSNDDDLKTLLLTASTRGRKEEVKTWVSKKKLQVSDPLWIPRPDIGQRALHGMERLVEALRDPVAVGIPGLREDLQTAHEANWKKFATAISAEKNDAITRDVVIADATARLQLIDLEPDSPHQMSPVSRILRHAPGQPNVNYQPPETLHLNPYDPQNSYTQPDMYEESYLYGQSYMENTYTQPHAYMANQSYYPPSNYSSSTRHQRRDASPPPPSPHVLFSQGYKCKERRATSDSTFDGTCTLCTRSTQVMALILKKPEEDEPTANYPEPQQYVKHKFPFALGNFPDVDILSPELYCETCSVYLLRHGKTPKAERIIGALPLVHTHGNEYSVNLKTWIETLRKGFEGRFHDDIVLSVFLSVLCNTLDDLTTIDSSENTQLTRAIRWACRNILQSLLVYRESETIPLGQSPPWNAATLSPPASSATLGETIPRLIKKAIHGNGPLLNYPLDGFLVLILAARDIDNENCERESLRCVVWLRTIFHMAECHYSCIRKDGLEKARGRLHQILHSQSRDANTGSSSQNSALVGSSITLASLKETHLLSSDDLETFRRMGPLFTHIGSKCGAAIAVFLQYLLEYSYMCSNAMDCFEIMREQKALRKAFVAPEQVDNRQATDLISQLQNTKNG</sequence>
<gene>
    <name evidence="2" type="ORF">K505DRAFT_378963</name>
</gene>
<evidence type="ECO:0000313" key="2">
    <source>
        <dbReference type="EMBL" id="KAF2788334.1"/>
    </source>
</evidence>
<feature type="compositionally biased region" description="Polar residues" evidence="1">
    <location>
        <begin position="21"/>
        <end position="32"/>
    </location>
</feature>
<feature type="compositionally biased region" description="Low complexity" evidence="1">
    <location>
        <begin position="33"/>
        <end position="44"/>
    </location>
</feature>
<dbReference type="SUPFAM" id="SSF53300">
    <property type="entry name" value="vWA-like"/>
    <property type="match status" value="1"/>
</dbReference>
<dbReference type="AlphaFoldDB" id="A0A6A6WWR5"/>
<name>A0A6A6WWR5_9PLEO</name>
<feature type="region of interest" description="Disordered" evidence="1">
    <location>
        <begin position="1"/>
        <end position="125"/>
    </location>
</feature>
<feature type="compositionally biased region" description="Basic residues" evidence="1">
    <location>
        <begin position="86"/>
        <end position="96"/>
    </location>
</feature>
<evidence type="ECO:0000256" key="1">
    <source>
        <dbReference type="SAM" id="MobiDB-lite"/>
    </source>
</evidence>
<feature type="compositionally biased region" description="Low complexity" evidence="1">
    <location>
        <begin position="194"/>
        <end position="204"/>
    </location>
</feature>
<keyword evidence="3" id="KW-1185">Reference proteome</keyword>
<feature type="compositionally biased region" description="Basic and acidic residues" evidence="1">
    <location>
        <begin position="234"/>
        <end position="256"/>
    </location>
</feature>
<feature type="compositionally biased region" description="Polar residues" evidence="1">
    <location>
        <begin position="97"/>
        <end position="110"/>
    </location>
</feature>